<dbReference type="OrthoDB" id="9813047at2"/>
<evidence type="ECO:0000256" key="3">
    <source>
        <dbReference type="SAM" id="SignalP"/>
    </source>
</evidence>
<dbReference type="InterPro" id="IPR058792">
    <property type="entry name" value="Beta-barrel_RND_2"/>
</dbReference>
<dbReference type="PANTHER" id="PTHR30469">
    <property type="entry name" value="MULTIDRUG RESISTANCE PROTEIN MDTA"/>
    <property type="match status" value="1"/>
</dbReference>
<evidence type="ECO:0000313" key="8">
    <source>
        <dbReference type="Proteomes" id="UP000447876"/>
    </source>
</evidence>
<dbReference type="AlphaFoldDB" id="A0A7X3CQI0"/>
<feature type="signal peptide" evidence="3">
    <location>
        <begin position="1"/>
        <end position="22"/>
    </location>
</feature>
<feature type="domain" description="CusB-like beta-barrel" evidence="5">
    <location>
        <begin position="318"/>
        <end position="388"/>
    </location>
</feature>
<dbReference type="Gene3D" id="1.10.287.470">
    <property type="entry name" value="Helix hairpin bin"/>
    <property type="match status" value="2"/>
</dbReference>
<dbReference type="EMBL" id="WNZW01000010">
    <property type="protein sequence ID" value="MUG47130.1"/>
    <property type="molecule type" value="Genomic_DNA"/>
</dbReference>
<accession>A0A7X3CQI0</accession>
<dbReference type="NCBIfam" id="TIGR01730">
    <property type="entry name" value="RND_mfp"/>
    <property type="match status" value="1"/>
</dbReference>
<dbReference type="Proteomes" id="UP000447876">
    <property type="component" value="Unassembled WGS sequence"/>
</dbReference>
<name>A0A7X3CQI0_9BACL</name>
<dbReference type="InterPro" id="IPR058637">
    <property type="entry name" value="YknX-like_C"/>
</dbReference>
<dbReference type="Pfam" id="PF25917">
    <property type="entry name" value="BSH_RND"/>
    <property type="match status" value="1"/>
</dbReference>
<keyword evidence="2" id="KW-0175">Coiled coil</keyword>
<feature type="domain" description="YknX-like C-terminal permuted SH3-like" evidence="6">
    <location>
        <begin position="394"/>
        <end position="462"/>
    </location>
</feature>
<comment type="similarity">
    <text evidence="1">Belongs to the membrane fusion protein (MFP) (TC 8.A.1) family.</text>
</comment>
<dbReference type="Pfam" id="PF25954">
    <property type="entry name" value="Beta-barrel_RND_2"/>
    <property type="match status" value="1"/>
</dbReference>
<proteinExistence type="inferred from homology"/>
<feature type="coiled-coil region" evidence="2">
    <location>
        <begin position="194"/>
        <end position="228"/>
    </location>
</feature>
<dbReference type="RefSeq" id="WP_155612512.1">
    <property type="nucleotide sequence ID" value="NZ_WNZW01000010.1"/>
</dbReference>
<dbReference type="PANTHER" id="PTHR30469:SF15">
    <property type="entry name" value="HLYD FAMILY OF SECRETION PROTEINS"/>
    <property type="match status" value="1"/>
</dbReference>
<evidence type="ECO:0000313" key="7">
    <source>
        <dbReference type="EMBL" id="MUG47130.1"/>
    </source>
</evidence>
<dbReference type="Pfam" id="PF25989">
    <property type="entry name" value="YknX_C"/>
    <property type="match status" value="1"/>
</dbReference>
<dbReference type="InterPro" id="IPR058625">
    <property type="entry name" value="MdtA-like_BSH"/>
</dbReference>
<dbReference type="Gene3D" id="2.40.420.20">
    <property type="match status" value="1"/>
</dbReference>
<evidence type="ECO:0000256" key="2">
    <source>
        <dbReference type="SAM" id="Coils"/>
    </source>
</evidence>
<feature type="domain" description="Multidrug resistance protein MdtA-like barrel-sandwich hybrid" evidence="4">
    <location>
        <begin position="62"/>
        <end position="309"/>
    </location>
</feature>
<dbReference type="PROSITE" id="PS51257">
    <property type="entry name" value="PROKAR_LIPOPROTEIN"/>
    <property type="match status" value="1"/>
</dbReference>
<evidence type="ECO:0000256" key="1">
    <source>
        <dbReference type="ARBA" id="ARBA00009477"/>
    </source>
</evidence>
<dbReference type="InterPro" id="IPR006143">
    <property type="entry name" value="RND_pump_MFP"/>
</dbReference>
<evidence type="ECO:0000259" key="5">
    <source>
        <dbReference type="Pfam" id="PF25954"/>
    </source>
</evidence>
<reference evidence="7 8" key="1">
    <citation type="submission" date="2019-11" db="EMBL/GenBank/DDBJ databases">
        <title>Draft genome sequences of five Paenibacillus species of dairy origin.</title>
        <authorList>
            <person name="Olajide A.M."/>
            <person name="Chen S."/>
            <person name="Lapointe G."/>
        </authorList>
    </citation>
    <scope>NUCLEOTIDE SEQUENCE [LARGE SCALE GENOMIC DNA]</scope>
    <source>
        <strain evidence="7 8">12CR55</strain>
    </source>
</reference>
<gene>
    <name evidence="7" type="ORF">GNP95_19370</name>
</gene>
<dbReference type="Gene3D" id="2.40.30.170">
    <property type="match status" value="1"/>
</dbReference>
<keyword evidence="3" id="KW-0732">Signal</keyword>
<dbReference type="GO" id="GO:1990281">
    <property type="term" value="C:efflux pump complex"/>
    <property type="evidence" value="ECO:0007669"/>
    <property type="project" value="TreeGrafter"/>
</dbReference>
<evidence type="ECO:0000259" key="6">
    <source>
        <dbReference type="Pfam" id="PF25989"/>
    </source>
</evidence>
<dbReference type="Gene3D" id="2.40.50.100">
    <property type="match status" value="2"/>
</dbReference>
<dbReference type="GO" id="GO:0015562">
    <property type="term" value="F:efflux transmembrane transporter activity"/>
    <property type="evidence" value="ECO:0007669"/>
    <property type="project" value="TreeGrafter"/>
</dbReference>
<sequence>MKGRWPALFLAISMMMFTAACGSADNGTASGEVATAVQVITIEKEPLNAEYNFSGTLKPEQEASISFQVAGQIEQTLVEAGDPIKAGDVLAVIDDENAQLQLKQAQNGVAQAAGQLSAAKAGVEAAQAQAKVAKAQLDTAEANLTAVEKGASAQKLAQTQNAVAMAQSAYDKFLADEERYANLYSAGLISLDDYEKFQLQLKDAETSLENAKQVLSELTEGATAEQRKSAQAGVEQAKAGKSAAEAAVEQAKGGQMQVQAAYDQAMIQLEQAQLALSKTKLTAPIDGVILSKRAVVGQMAPAGAEAFVIGTIDTLMVPIAVPSEQADQWKPGQVVALEQNGSKRQGTVIRVSPATNQGTGTLTVEVSVPNPKQDWIPGQVVRVGLSSAGQEGIFVPAGAVVSNGQEPYVFKHVNGKAVKTVVELGARISEDNRLSIASGLHEGDVVVSIGADRLFDGDTITVVEDNAK</sequence>
<feature type="chain" id="PRO_5039061844" evidence="3">
    <location>
        <begin position="23"/>
        <end position="468"/>
    </location>
</feature>
<protein>
    <submittedName>
        <fullName evidence="7">Efflux RND transporter periplasmic adaptor subunit</fullName>
    </submittedName>
</protein>
<organism evidence="7 8">
    <name type="scientific">Paenibacillus woosongensis</name>
    <dbReference type="NCBI Taxonomy" id="307580"/>
    <lineage>
        <taxon>Bacteria</taxon>
        <taxon>Bacillati</taxon>
        <taxon>Bacillota</taxon>
        <taxon>Bacilli</taxon>
        <taxon>Bacillales</taxon>
        <taxon>Paenibacillaceae</taxon>
        <taxon>Paenibacillus</taxon>
    </lineage>
</organism>
<feature type="coiled-coil region" evidence="2">
    <location>
        <begin position="116"/>
        <end position="143"/>
    </location>
</feature>
<dbReference type="SUPFAM" id="SSF111369">
    <property type="entry name" value="HlyD-like secretion proteins"/>
    <property type="match status" value="2"/>
</dbReference>
<comment type="caution">
    <text evidence="7">The sequence shown here is derived from an EMBL/GenBank/DDBJ whole genome shotgun (WGS) entry which is preliminary data.</text>
</comment>
<evidence type="ECO:0000259" key="4">
    <source>
        <dbReference type="Pfam" id="PF25917"/>
    </source>
</evidence>